<evidence type="ECO:0000313" key="2">
    <source>
        <dbReference type="EMBL" id="KAF5401613.1"/>
    </source>
</evidence>
<dbReference type="Proteomes" id="UP000748531">
    <property type="component" value="Unassembled WGS sequence"/>
</dbReference>
<evidence type="ECO:0000256" key="1">
    <source>
        <dbReference type="ARBA" id="ARBA00009024"/>
    </source>
</evidence>
<name>A0A8J4SM29_9TREM</name>
<dbReference type="EMBL" id="LUCH01002355">
    <property type="protein sequence ID" value="KAF5401613.1"/>
    <property type="molecule type" value="Genomic_DNA"/>
</dbReference>
<organism evidence="2 3">
    <name type="scientific">Paragonimus heterotremus</name>
    <dbReference type="NCBI Taxonomy" id="100268"/>
    <lineage>
        <taxon>Eukaryota</taxon>
        <taxon>Metazoa</taxon>
        <taxon>Spiralia</taxon>
        <taxon>Lophotrochozoa</taxon>
        <taxon>Platyhelminthes</taxon>
        <taxon>Trematoda</taxon>
        <taxon>Digenea</taxon>
        <taxon>Plagiorchiida</taxon>
        <taxon>Troglotremata</taxon>
        <taxon>Troglotrematidae</taxon>
        <taxon>Paragonimus</taxon>
    </lineage>
</organism>
<evidence type="ECO:0000313" key="3">
    <source>
        <dbReference type="Proteomes" id="UP000748531"/>
    </source>
</evidence>
<comment type="caution">
    <text evidence="2">The sequence shown here is derived from an EMBL/GenBank/DDBJ whole genome shotgun (WGS) entry which is preliminary data.</text>
</comment>
<reference evidence="2" key="1">
    <citation type="submission" date="2019-05" db="EMBL/GenBank/DDBJ databases">
        <title>Annotation for the trematode Paragonimus heterotremus.</title>
        <authorList>
            <person name="Choi Y.-J."/>
        </authorList>
    </citation>
    <scope>NUCLEOTIDE SEQUENCE</scope>
    <source>
        <strain evidence="2">LC</strain>
    </source>
</reference>
<dbReference type="AlphaFoldDB" id="A0A8J4SM29"/>
<dbReference type="PANTHER" id="PTHR15907">
    <property type="entry name" value="DUF614 FAMILY PROTEIN-RELATED"/>
    <property type="match status" value="1"/>
</dbReference>
<keyword evidence="3" id="KW-1185">Reference proteome</keyword>
<dbReference type="NCBIfam" id="TIGR01571">
    <property type="entry name" value="A_thal_Cys_rich"/>
    <property type="match status" value="1"/>
</dbReference>
<sequence>MTTKQGIHGVILDQPDRQRTIGNAPALTLVPPVHRDWIVGLCSCCKETDWCCYAFWCYFCVLHQLTKALKEHACLPCLPWCGLLALRVKMRTIYGIHGSACRDCSHLCFCNGCSACQMHREGVELGIIEKRGCSSTLRNSCACYTQL</sequence>
<accession>A0A8J4SM29</accession>
<dbReference type="Pfam" id="PF04749">
    <property type="entry name" value="PLAC8"/>
    <property type="match status" value="1"/>
</dbReference>
<dbReference type="OrthoDB" id="1045822at2759"/>
<comment type="similarity">
    <text evidence="1">Belongs to the cornifelin family.</text>
</comment>
<gene>
    <name evidence="2" type="ORF">PHET_05266</name>
</gene>
<protein>
    <submittedName>
        <fullName evidence="2">Uncharacterized protein</fullName>
    </submittedName>
</protein>
<proteinExistence type="inferred from homology"/>
<dbReference type="InterPro" id="IPR006461">
    <property type="entry name" value="PLAC_motif_containing"/>
</dbReference>